<evidence type="ECO:0000313" key="2">
    <source>
        <dbReference type="Proteomes" id="UP001151760"/>
    </source>
</evidence>
<sequence length="349" mass="39693">MNKLPTKCLLQFRRVSKLWKFTIDSSIFIRDYGSRQCETCCFNLAYKRSTEGFMCSVDEQMSYTPLLNTNLYLSALTPITTSEGVWCFSYGSHMGAILWNPSIRKSIRIVIPYMTSQPEIKKIVWGFGVWTDTLDPTFLNISMGKYGAGPCHVFVYTLSSNSWNNLENNCLPRVSIRIKRSCGQTTVSGFILWGGCEIFCNVDGSCYNISMLVSFDMINHQFHVLDIPSALKDQLPDPFYISHLGNSLVISGNLIIFENRYIYAWLLEVDGYHVTSWRMLFVIPSTNVVKLIGFTKDDDPIVEVDRGRMLHPLQVYDRASEEFHNVGISADGGSFFIGPYKESLILLNV</sequence>
<evidence type="ECO:0000313" key="1">
    <source>
        <dbReference type="EMBL" id="GJT14856.1"/>
    </source>
</evidence>
<dbReference type="PANTHER" id="PTHR31672">
    <property type="entry name" value="BNACNNG10540D PROTEIN"/>
    <property type="match status" value="1"/>
</dbReference>
<reference evidence="1" key="1">
    <citation type="journal article" date="2022" name="Int. J. Mol. Sci.">
        <title>Draft Genome of Tanacetum Coccineum: Genomic Comparison of Closely Related Tanacetum-Family Plants.</title>
        <authorList>
            <person name="Yamashiro T."/>
            <person name="Shiraishi A."/>
            <person name="Nakayama K."/>
            <person name="Satake H."/>
        </authorList>
    </citation>
    <scope>NUCLEOTIDE SEQUENCE</scope>
</reference>
<keyword evidence="2" id="KW-1185">Reference proteome</keyword>
<proteinExistence type="predicted"/>
<dbReference type="InterPro" id="IPR050796">
    <property type="entry name" value="SCF_F-box_component"/>
</dbReference>
<reference evidence="1" key="2">
    <citation type="submission" date="2022-01" db="EMBL/GenBank/DDBJ databases">
        <authorList>
            <person name="Yamashiro T."/>
            <person name="Shiraishi A."/>
            <person name="Satake H."/>
            <person name="Nakayama K."/>
        </authorList>
    </citation>
    <scope>NUCLEOTIDE SEQUENCE</scope>
</reference>
<dbReference type="PANTHER" id="PTHR31672:SF10">
    <property type="entry name" value="F-BOX DOMAIN-CONTAINING PROTEIN"/>
    <property type="match status" value="1"/>
</dbReference>
<accession>A0ABQ5BJ49</accession>
<organism evidence="1 2">
    <name type="scientific">Tanacetum coccineum</name>
    <dbReference type="NCBI Taxonomy" id="301880"/>
    <lineage>
        <taxon>Eukaryota</taxon>
        <taxon>Viridiplantae</taxon>
        <taxon>Streptophyta</taxon>
        <taxon>Embryophyta</taxon>
        <taxon>Tracheophyta</taxon>
        <taxon>Spermatophyta</taxon>
        <taxon>Magnoliopsida</taxon>
        <taxon>eudicotyledons</taxon>
        <taxon>Gunneridae</taxon>
        <taxon>Pentapetalae</taxon>
        <taxon>asterids</taxon>
        <taxon>campanulids</taxon>
        <taxon>Asterales</taxon>
        <taxon>Asteraceae</taxon>
        <taxon>Asteroideae</taxon>
        <taxon>Anthemideae</taxon>
        <taxon>Anthemidinae</taxon>
        <taxon>Tanacetum</taxon>
    </lineage>
</organism>
<evidence type="ECO:0008006" key="3">
    <source>
        <dbReference type="Google" id="ProtNLM"/>
    </source>
</evidence>
<protein>
    <recommendedName>
        <fullName evidence="3">F-box domain-containing protein</fullName>
    </recommendedName>
</protein>
<name>A0ABQ5BJ49_9ASTR</name>
<comment type="caution">
    <text evidence="1">The sequence shown here is derived from an EMBL/GenBank/DDBJ whole genome shotgun (WGS) entry which is preliminary data.</text>
</comment>
<dbReference type="EMBL" id="BQNB010013349">
    <property type="protein sequence ID" value="GJT14856.1"/>
    <property type="molecule type" value="Genomic_DNA"/>
</dbReference>
<gene>
    <name evidence="1" type="ORF">Tco_0873562</name>
</gene>
<dbReference type="Proteomes" id="UP001151760">
    <property type="component" value="Unassembled WGS sequence"/>
</dbReference>